<dbReference type="EMBL" id="JASCZI010273084">
    <property type="protein sequence ID" value="MED6224190.1"/>
    <property type="molecule type" value="Genomic_DNA"/>
</dbReference>
<name>A0ABU6ZQG4_9FABA</name>
<gene>
    <name evidence="1" type="ORF">PIB30_081533</name>
</gene>
<keyword evidence="2" id="KW-1185">Reference proteome</keyword>
<comment type="caution">
    <text evidence="1">The sequence shown here is derived from an EMBL/GenBank/DDBJ whole genome shotgun (WGS) entry which is preliminary data.</text>
</comment>
<protein>
    <submittedName>
        <fullName evidence="1">Uncharacterized protein</fullName>
    </submittedName>
</protein>
<reference evidence="1 2" key="1">
    <citation type="journal article" date="2023" name="Plants (Basel)">
        <title>Bridging the Gap: Combining Genomics and Transcriptomics Approaches to Understand Stylosanthes scabra, an Orphan Legume from the Brazilian Caatinga.</title>
        <authorList>
            <person name="Ferreira-Neto J.R.C."/>
            <person name="da Silva M.D."/>
            <person name="Binneck E."/>
            <person name="de Melo N.F."/>
            <person name="da Silva R.H."/>
            <person name="de Melo A.L.T.M."/>
            <person name="Pandolfi V."/>
            <person name="Bustamante F.O."/>
            <person name="Brasileiro-Vidal A.C."/>
            <person name="Benko-Iseppon A.M."/>
        </authorList>
    </citation>
    <scope>NUCLEOTIDE SEQUENCE [LARGE SCALE GENOMIC DNA]</scope>
    <source>
        <tissue evidence="1">Leaves</tissue>
    </source>
</reference>
<organism evidence="1 2">
    <name type="scientific">Stylosanthes scabra</name>
    <dbReference type="NCBI Taxonomy" id="79078"/>
    <lineage>
        <taxon>Eukaryota</taxon>
        <taxon>Viridiplantae</taxon>
        <taxon>Streptophyta</taxon>
        <taxon>Embryophyta</taxon>
        <taxon>Tracheophyta</taxon>
        <taxon>Spermatophyta</taxon>
        <taxon>Magnoliopsida</taxon>
        <taxon>eudicotyledons</taxon>
        <taxon>Gunneridae</taxon>
        <taxon>Pentapetalae</taxon>
        <taxon>rosids</taxon>
        <taxon>fabids</taxon>
        <taxon>Fabales</taxon>
        <taxon>Fabaceae</taxon>
        <taxon>Papilionoideae</taxon>
        <taxon>50 kb inversion clade</taxon>
        <taxon>dalbergioids sensu lato</taxon>
        <taxon>Dalbergieae</taxon>
        <taxon>Pterocarpus clade</taxon>
        <taxon>Stylosanthes</taxon>
    </lineage>
</organism>
<sequence length="124" mass="13637">MGSTVEAKLEGEAYLIGLEDAPQFLLEEINATYEEFTIIGYHKDILLWLKGETNTSWERRFLINRSKSKSDIFQSVNLCFKQVNQFKGAKDCEQIAARKTGIAVAEVAAGAAGGLMGDVESSTN</sequence>
<proteinExistence type="predicted"/>
<evidence type="ECO:0000313" key="1">
    <source>
        <dbReference type="EMBL" id="MED6224190.1"/>
    </source>
</evidence>
<evidence type="ECO:0000313" key="2">
    <source>
        <dbReference type="Proteomes" id="UP001341840"/>
    </source>
</evidence>
<dbReference type="Proteomes" id="UP001341840">
    <property type="component" value="Unassembled WGS sequence"/>
</dbReference>
<accession>A0ABU6ZQG4</accession>